<keyword evidence="5 8" id="KW-0812">Transmembrane</keyword>
<reference evidence="9" key="1">
    <citation type="journal article" date="2015" name="Elife">
        <title>Stem cells and fluid flow drive cyst formation in an invertebrate excretory organ.</title>
        <authorList>
            <person name="Thi-Kim Vu H."/>
            <person name="Rink J.C."/>
            <person name="McKinney S.A."/>
            <person name="McClain M."/>
            <person name="Lakshmanaperumal N."/>
            <person name="Alexander R."/>
            <person name="Sanchez Alvarado A."/>
        </authorList>
    </citation>
    <scope>NUCLEOTIDE SEQUENCE</scope>
</reference>
<feature type="transmembrane region" description="Helical" evidence="8">
    <location>
        <begin position="358"/>
        <end position="378"/>
    </location>
</feature>
<keyword evidence="7 8" id="KW-0472">Membrane</keyword>
<feature type="transmembrane region" description="Helical" evidence="8">
    <location>
        <begin position="114"/>
        <end position="135"/>
    </location>
</feature>
<keyword evidence="4 8" id="KW-0592">Phosphate transport</keyword>
<evidence type="ECO:0000256" key="2">
    <source>
        <dbReference type="ARBA" id="ARBA00009916"/>
    </source>
</evidence>
<organism evidence="9">
    <name type="scientific">Schmidtea mediterranea</name>
    <name type="common">Freshwater planarian flatworm</name>
    <dbReference type="NCBI Taxonomy" id="79327"/>
    <lineage>
        <taxon>Eukaryota</taxon>
        <taxon>Metazoa</taxon>
        <taxon>Spiralia</taxon>
        <taxon>Lophotrochozoa</taxon>
        <taxon>Platyhelminthes</taxon>
        <taxon>Rhabditophora</taxon>
        <taxon>Seriata</taxon>
        <taxon>Tricladida</taxon>
        <taxon>Continenticola</taxon>
        <taxon>Geoplanoidea</taxon>
        <taxon>Dugesiidae</taxon>
        <taxon>Schmidtea</taxon>
    </lineage>
</organism>
<dbReference type="Pfam" id="PF01384">
    <property type="entry name" value="PHO4"/>
    <property type="match status" value="1"/>
</dbReference>
<feature type="transmembrane region" description="Helical" evidence="8">
    <location>
        <begin position="404"/>
        <end position="430"/>
    </location>
</feature>
<proteinExistence type="evidence at transcript level"/>
<keyword evidence="6 8" id="KW-1133">Transmembrane helix</keyword>
<feature type="transmembrane region" description="Helical" evidence="8">
    <location>
        <begin position="142"/>
        <end position="164"/>
    </location>
</feature>
<feature type="transmembrane region" description="Helical" evidence="8">
    <location>
        <begin position="318"/>
        <end position="337"/>
    </location>
</feature>
<comment type="similarity">
    <text evidence="2 8">Belongs to the inorganic phosphate transporter (PiT) (TC 2.A.20) family.</text>
</comment>
<dbReference type="GO" id="GO:0016020">
    <property type="term" value="C:membrane"/>
    <property type="evidence" value="ECO:0007669"/>
    <property type="project" value="UniProtKB-SubCell"/>
</dbReference>
<sequence>MMIGQLSSLSGRSLFICCMKFNFYLGGCLWLLVATFLKLPVSGSHSIVGAMVGFALIIQGPAGIAWKKLGMIVASWFVSPLLSGLVSAFVFFIFDKFILKKSESREPALNFLPFIYAITIFINFFSIFLTGPTLLKFDKIPLYGNFIISIGLSVITIIVVRFALVPYLRKIILKSEPIEGVTVVSNVPSVEEVNENLDINIDEDTQTNKLNSEEETITIKISEDKETETETDLTKKEMCEVSLEDIKENSTEVECKTVEKTVIKDKPELVTIFSWVQVLTAIFGSFAHGGNDVSNAIGPLVGLWIIAITQDVYSTEAVPIWVLVYGGLGITVGLWVWGRRVMKTIGDDLTTITPTSGVSIELGAAVTVLIASNIGIPISTTHCKVGSIVAVGRYRSNDNVDWSIFRNICFAWLVTVPVSAGISALTMFLLRMLI</sequence>
<comment type="subcellular location">
    <subcellularLocation>
        <location evidence="1 8">Membrane</location>
        <topology evidence="1 8">Multi-pass membrane protein</topology>
    </subcellularLocation>
</comment>
<feature type="transmembrane region" description="Helical" evidence="8">
    <location>
        <begin position="47"/>
        <end position="66"/>
    </location>
</feature>
<evidence type="ECO:0000256" key="5">
    <source>
        <dbReference type="ARBA" id="ARBA00022692"/>
    </source>
</evidence>
<keyword evidence="3 8" id="KW-0813">Transport</keyword>
<accession>A0A0H3YF29</accession>
<dbReference type="GO" id="GO:0035435">
    <property type="term" value="P:phosphate ion transmembrane transport"/>
    <property type="evidence" value="ECO:0007669"/>
    <property type="project" value="TreeGrafter"/>
</dbReference>
<evidence type="ECO:0000313" key="9">
    <source>
        <dbReference type="EMBL" id="AKN21545.1"/>
    </source>
</evidence>
<feature type="transmembrane region" description="Helical" evidence="8">
    <location>
        <begin position="73"/>
        <end position="94"/>
    </location>
</feature>
<dbReference type="PANTHER" id="PTHR11101:SF80">
    <property type="entry name" value="PHOSPHATE TRANSPORTER"/>
    <property type="match status" value="1"/>
</dbReference>
<evidence type="ECO:0000256" key="7">
    <source>
        <dbReference type="ARBA" id="ARBA00023136"/>
    </source>
</evidence>
<evidence type="ECO:0000256" key="4">
    <source>
        <dbReference type="ARBA" id="ARBA00022592"/>
    </source>
</evidence>
<evidence type="ECO:0000256" key="1">
    <source>
        <dbReference type="ARBA" id="ARBA00004141"/>
    </source>
</evidence>
<evidence type="ECO:0000256" key="3">
    <source>
        <dbReference type="ARBA" id="ARBA00022448"/>
    </source>
</evidence>
<dbReference type="AlphaFoldDB" id="A0A0H3YF29"/>
<dbReference type="GO" id="GO:0005315">
    <property type="term" value="F:phosphate transmembrane transporter activity"/>
    <property type="evidence" value="ECO:0007669"/>
    <property type="project" value="InterPro"/>
</dbReference>
<feature type="transmembrane region" description="Helical" evidence="8">
    <location>
        <begin position="21"/>
        <end position="41"/>
    </location>
</feature>
<dbReference type="InterPro" id="IPR001204">
    <property type="entry name" value="Phos_transporter"/>
</dbReference>
<comment type="function">
    <text evidence="8">Sodium-phosphate symporter.</text>
</comment>
<name>A0A0H3YF29_SCHMD</name>
<dbReference type="EMBL" id="KT163595">
    <property type="protein sequence ID" value="AKN21545.1"/>
    <property type="molecule type" value="mRNA"/>
</dbReference>
<evidence type="ECO:0000256" key="8">
    <source>
        <dbReference type="RuleBase" id="RU363058"/>
    </source>
</evidence>
<dbReference type="PANTHER" id="PTHR11101">
    <property type="entry name" value="PHOSPHATE TRANSPORTER"/>
    <property type="match status" value="1"/>
</dbReference>
<protein>
    <recommendedName>
        <fullName evidence="8">Phosphate transporter</fullName>
    </recommendedName>
</protein>
<evidence type="ECO:0000256" key="6">
    <source>
        <dbReference type="ARBA" id="ARBA00022989"/>
    </source>
</evidence>
<gene>
    <name evidence="9" type="primary">slc20a-2</name>
</gene>